<comment type="caution">
    <text evidence="1">The sequence shown here is derived from an EMBL/GenBank/DDBJ whole genome shotgun (WGS) entry which is preliminary data.</text>
</comment>
<organism evidence="1 2">
    <name type="scientific">Trifolium medium</name>
    <dbReference type="NCBI Taxonomy" id="97028"/>
    <lineage>
        <taxon>Eukaryota</taxon>
        <taxon>Viridiplantae</taxon>
        <taxon>Streptophyta</taxon>
        <taxon>Embryophyta</taxon>
        <taxon>Tracheophyta</taxon>
        <taxon>Spermatophyta</taxon>
        <taxon>Magnoliopsida</taxon>
        <taxon>eudicotyledons</taxon>
        <taxon>Gunneridae</taxon>
        <taxon>Pentapetalae</taxon>
        <taxon>rosids</taxon>
        <taxon>fabids</taxon>
        <taxon>Fabales</taxon>
        <taxon>Fabaceae</taxon>
        <taxon>Papilionoideae</taxon>
        <taxon>50 kb inversion clade</taxon>
        <taxon>NPAAA clade</taxon>
        <taxon>Hologalegina</taxon>
        <taxon>IRL clade</taxon>
        <taxon>Trifolieae</taxon>
        <taxon>Trifolium</taxon>
    </lineage>
</organism>
<accession>A0A392S1E1</accession>
<reference evidence="1 2" key="1">
    <citation type="journal article" date="2018" name="Front. Plant Sci.">
        <title>Red Clover (Trifolium pratense) and Zigzag Clover (T. medium) - A Picture of Genomic Similarities and Differences.</title>
        <authorList>
            <person name="Dluhosova J."/>
            <person name="Istvanek J."/>
            <person name="Nedelnik J."/>
            <person name="Repkova J."/>
        </authorList>
    </citation>
    <scope>NUCLEOTIDE SEQUENCE [LARGE SCALE GENOMIC DNA]</scope>
    <source>
        <strain evidence="2">cv. 10/8</strain>
        <tissue evidence="1">Leaf</tissue>
    </source>
</reference>
<dbReference type="EMBL" id="LXQA010296876">
    <property type="protein sequence ID" value="MCI41830.1"/>
    <property type="molecule type" value="Genomic_DNA"/>
</dbReference>
<evidence type="ECO:0000313" key="2">
    <source>
        <dbReference type="Proteomes" id="UP000265520"/>
    </source>
</evidence>
<dbReference type="Proteomes" id="UP000265520">
    <property type="component" value="Unassembled WGS sequence"/>
</dbReference>
<proteinExistence type="predicted"/>
<name>A0A392S1E1_9FABA</name>
<dbReference type="AlphaFoldDB" id="A0A392S1E1"/>
<feature type="non-terminal residue" evidence="1">
    <location>
        <position position="58"/>
    </location>
</feature>
<keyword evidence="2" id="KW-1185">Reference proteome</keyword>
<protein>
    <submittedName>
        <fullName evidence="1">Uncharacterized protein</fullName>
    </submittedName>
</protein>
<evidence type="ECO:0000313" key="1">
    <source>
        <dbReference type="EMBL" id="MCI41830.1"/>
    </source>
</evidence>
<sequence>MAEFPDERILVIFETPWFGDLANFKASGAIPEDYNYQQKKKLYRDARHYFWDDPFLFK</sequence>